<dbReference type="Gene3D" id="2.30.250.10">
    <property type="entry name" value="Aminopeptidase i, Domain 2"/>
    <property type="match status" value="1"/>
</dbReference>
<evidence type="ECO:0000256" key="1">
    <source>
        <dbReference type="ARBA" id="ARBA00001335"/>
    </source>
</evidence>
<keyword evidence="9 11" id="KW-0862">Zinc</keyword>
<evidence type="ECO:0000256" key="2">
    <source>
        <dbReference type="ARBA" id="ARBA00001947"/>
    </source>
</evidence>
<dbReference type="PRINTS" id="PR00932">
    <property type="entry name" value="AMINO1PTASE"/>
</dbReference>
<dbReference type="CDD" id="cd05658">
    <property type="entry name" value="M18_DAP"/>
    <property type="match status" value="1"/>
</dbReference>
<comment type="catalytic activity">
    <reaction evidence="1">
        <text>Release of an N-terminal aspartate or glutamate from a peptide, with a preference for aspartate.</text>
        <dbReference type="EC" id="3.4.11.21"/>
    </reaction>
</comment>
<dbReference type="EMBL" id="MU001507">
    <property type="protein sequence ID" value="KAF2440447.1"/>
    <property type="molecule type" value="Genomic_DNA"/>
</dbReference>
<comment type="cofactor">
    <cofactor evidence="2">
        <name>Zn(2+)</name>
        <dbReference type="ChEBI" id="CHEBI:29105"/>
    </cofactor>
</comment>
<dbReference type="GO" id="GO:0070006">
    <property type="term" value="F:metalloaminopeptidase activity"/>
    <property type="evidence" value="ECO:0007669"/>
    <property type="project" value="TreeGrafter"/>
</dbReference>
<evidence type="ECO:0000256" key="11">
    <source>
        <dbReference type="RuleBase" id="RU004386"/>
    </source>
</evidence>
<keyword evidence="5 11" id="KW-0031">Aminopeptidase</keyword>
<dbReference type="PANTHER" id="PTHR28570">
    <property type="entry name" value="ASPARTYL AMINOPEPTIDASE"/>
    <property type="match status" value="1"/>
</dbReference>
<keyword evidence="7 11" id="KW-0479">Metal-binding</keyword>
<evidence type="ECO:0000256" key="3">
    <source>
        <dbReference type="ARBA" id="ARBA00008290"/>
    </source>
</evidence>
<evidence type="ECO:0000256" key="10">
    <source>
        <dbReference type="ARBA" id="ARBA00023049"/>
    </source>
</evidence>
<dbReference type="OrthoDB" id="9880441at2759"/>
<dbReference type="SUPFAM" id="SSF53187">
    <property type="entry name" value="Zn-dependent exopeptidases"/>
    <property type="match status" value="1"/>
</dbReference>
<evidence type="ECO:0000256" key="8">
    <source>
        <dbReference type="ARBA" id="ARBA00022801"/>
    </source>
</evidence>
<evidence type="ECO:0000256" key="5">
    <source>
        <dbReference type="ARBA" id="ARBA00022438"/>
    </source>
</evidence>
<comment type="caution">
    <text evidence="12">The sequence shown here is derived from an EMBL/GenBank/DDBJ whole genome shotgun (WGS) entry which is preliminary data.</text>
</comment>
<keyword evidence="10 11" id="KW-0482">Metalloprotease</keyword>
<keyword evidence="13" id="KW-1185">Reference proteome</keyword>
<dbReference type="SUPFAM" id="SSF101821">
    <property type="entry name" value="Aminopeptidase/glucanase lid domain"/>
    <property type="match status" value="1"/>
</dbReference>
<gene>
    <name evidence="12" type="ORF">P171DRAFT_489159</name>
</gene>
<evidence type="ECO:0000256" key="7">
    <source>
        <dbReference type="ARBA" id="ARBA00022723"/>
    </source>
</evidence>
<dbReference type="Pfam" id="PF02127">
    <property type="entry name" value="Peptidase_M18"/>
    <property type="match status" value="1"/>
</dbReference>
<evidence type="ECO:0000256" key="6">
    <source>
        <dbReference type="ARBA" id="ARBA00022670"/>
    </source>
</evidence>
<dbReference type="PANTHER" id="PTHR28570:SF3">
    <property type="entry name" value="ASPARTYL AMINOPEPTIDASE"/>
    <property type="match status" value="1"/>
</dbReference>
<keyword evidence="6 11" id="KW-0645">Protease</keyword>
<evidence type="ECO:0000313" key="13">
    <source>
        <dbReference type="Proteomes" id="UP000799764"/>
    </source>
</evidence>
<organism evidence="12 13">
    <name type="scientific">Karstenula rhodostoma CBS 690.94</name>
    <dbReference type="NCBI Taxonomy" id="1392251"/>
    <lineage>
        <taxon>Eukaryota</taxon>
        <taxon>Fungi</taxon>
        <taxon>Dikarya</taxon>
        <taxon>Ascomycota</taxon>
        <taxon>Pezizomycotina</taxon>
        <taxon>Dothideomycetes</taxon>
        <taxon>Pleosporomycetidae</taxon>
        <taxon>Pleosporales</taxon>
        <taxon>Massarineae</taxon>
        <taxon>Didymosphaeriaceae</taxon>
        <taxon>Karstenula</taxon>
    </lineage>
</organism>
<dbReference type="FunFam" id="2.30.250.10:FF:000001">
    <property type="entry name" value="Aspartyl aminopeptidase 1"/>
    <property type="match status" value="1"/>
</dbReference>
<dbReference type="GO" id="GO:0000324">
    <property type="term" value="C:fungal-type vacuole"/>
    <property type="evidence" value="ECO:0007669"/>
    <property type="project" value="TreeGrafter"/>
</dbReference>
<dbReference type="GO" id="GO:0008270">
    <property type="term" value="F:zinc ion binding"/>
    <property type="evidence" value="ECO:0007669"/>
    <property type="project" value="InterPro"/>
</dbReference>
<dbReference type="InterPro" id="IPR023358">
    <property type="entry name" value="Peptidase_M18_dom2"/>
</dbReference>
<evidence type="ECO:0000313" key="12">
    <source>
        <dbReference type="EMBL" id="KAF2440447.1"/>
    </source>
</evidence>
<dbReference type="InterPro" id="IPR001948">
    <property type="entry name" value="Peptidase_M18"/>
</dbReference>
<evidence type="ECO:0000256" key="4">
    <source>
        <dbReference type="ARBA" id="ARBA00011965"/>
    </source>
</evidence>
<evidence type="ECO:0000256" key="9">
    <source>
        <dbReference type="ARBA" id="ARBA00022833"/>
    </source>
</evidence>
<reference evidence="12" key="1">
    <citation type="journal article" date="2020" name="Stud. Mycol.">
        <title>101 Dothideomycetes genomes: a test case for predicting lifestyles and emergence of pathogens.</title>
        <authorList>
            <person name="Haridas S."/>
            <person name="Albert R."/>
            <person name="Binder M."/>
            <person name="Bloem J."/>
            <person name="Labutti K."/>
            <person name="Salamov A."/>
            <person name="Andreopoulos B."/>
            <person name="Baker S."/>
            <person name="Barry K."/>
            <person name="Bills G."/>
            <person name="Bluhm B."/>
            <person name="Cannon C."/>
            <person name="Castanera R."/>
            <person name="Culley D."/>
            <person name="Daum C."/>
            <person name="Ezra D."/>
            <person name="Gonzalez J."/>
            <person name="Henrissat B."/>
            <person name="Kuo A."/>
            <person name="Liang C."/>
            <person name="Lipzen A."/>
            <person name="Lutzoni F."/>
            <person name="Magnuson J."/>
            <person name="Mondo S."/>
            <person name="Nolan M."/>
            <person name="Ohm R."/>
            <person name="Pangilinan J."/>
            <person name="Park H.-J."/>
            <person name="Ramirez L."/>
            <person name="Alfaro M."/>
            <person name="Sun H."/>
            <person name="Tritt A."/>
            <person name="Yoshinaga Y."/>
            <person name="Zwiers L.-H."/>
            <person name="Turgeon B."/>
            <person name="Goodwin S."/>
            <person name="Spatafora J."/>
            <person name="Crous P."/>
            <person name="Grigoriev I."/>
        </authorList>
    </citation>
    <scope>NUCLEOTIDE SEQUENCE</scope>
    <source>
        <strain evidence="12">CBS 690.94</strain>
    </source>
</reference>
<sequence length="506" mass="55508">MSTKPSLQAAEDFLSFVNDSPTPFHAVKSSKDRLEKAGFTQIRERDSWASTLQPGGKYYLTRNGSSIVAFAIGKNWKAGNPIGMIGAHTDSCCLRLKPVSKRQSDGFLQVACETYGGGLWHTWFDRDLSLAGRLMVRTKQGNIESRLVKVERPILRVPTLAIHLDRQEDFKFNKEAQLFPIAGLVAAELNRQGKSAEAAKEEESKEGPIEPLAAPMQRHHTYLVEIVAEEAGVDPNDILDFELVLYDTQKAVVGGLNNELIFSARLDNLMMSYCSVEGLIQSLASSSSLEKDSTIRLIALFDHEEIGSRTAQGADSNLLPAVIRRLSVLPPSEGSHSDKSYDKLDVDSATVYEQTLSTSFLISADMAHSVHPNYPAKYESQHRPEMNKGTVIKINANARYATNSPGIVLVQEAARLAKRGSASPASVKNGVPLQLFVVRNDSSCGSTIGPMLSAAMGARTLDLGNPQLSMHSIRETGGAHDVEYAINLFESFFEHFEELEKKIIVD</sequence>
<dbReference type="AlphaFoldDB" id="A0A9P4PAP7"/>
<dbReference type="Gene3D" id="3.40.630.10">
    <property type="entry name" value="Zn peptidases"/>
    <property type="match status" value="1"/>
</dbReference>
<accession>A0A9P4PAP7</accession>
<dbReference type="NCBIfam" id="NF002759">
    <property type="entry name" value="PRK02813.1"/>
    <property type="match status" value="1"/>
</dbReference>
<name>A0A9P4PAP7_9PLEO</name>
<dbReference type="EC" id="3.4.11.21" evidence="4"/>
<comment type="similarity">
    <text evidence="3 11">Belongs to the peptidase M18 family.</text>
</comment>
<protein>
    <recommendedName>
        <fullName evidence="4">aspartyl aminopeptidase</fullName>
        <ecNumber evidence="4">3.4.11.21</ecNumber>
    </recommendedName>
</protein>
<keyword evidence="8 11" id="KW-0378">Hydrolase</keyword>
<dbReference type="GO" id="GO:0006508">
    <property type="term" value="P:proteolysis"/>
    <property type="evidence" value="ECO:0007669"/>
    <property type="project" value="UniProtKB-KW"/>
</dbReference>
<proteinExistence type="inferred from homology"/>
<dbReference type="Proteomes" id="UP000799764">
    <property type="component" value="Unassembled WGS sequence"/>
</dbReference>